<keyword evidence="3" id="KW-1185">Reference proteome</keyword>
<feature type="compositionally biased region" description="Basic and acidic residues" evidence="1">
    <location>
        <begin position="963"/>
        <end position="974"/>
    </location>
</feature>
<dbReference type="RefSeq" id="XP_007389077.1">
    <property type="nucleotide sequence ID" value="XM_007389015.1"/>
</dbReference>
<proteinExistence type="predicted"/>
<feature type="region of interest" description="Disordered" evidence="1">
    <location>
        <begin position="470"/>
        <end position="532"/>
    </location>
</feature>
<feature type="compositionally biased region" description="Pro residues" evidence="1">
    <location>
        <begin position="1"/>
        <end position="12"/>
    </location>
</feature>
<evidence type="ECO:0000256" key="1">
    <source>
        <dbReference type="SAM" id="MobiDB-lite"/>
    </source>
</evidence>
<feature type="compositionally biased region" description="Basic and acidic residues" evidence="1">
    <location>
        <begin position="1105"/>
        <end position="1118"/>
    </location>
</feature>
<sequence length="1371" mass="146969">MNTNDPSPPPSGTPAQSAQAERLDAVLANTKTPVPKKPKKSSVSRRKKGGNRKDTHAETAHEHTGTGDDAGTTSGAVGQPTAQNTRPSLGVASPSSSLLSPFPSDTSAEVRIAGPLPPSDAPVTSNASAEMALHAANGEQPAPASSGHTTLHGAIAPAGATSIHAQHGLTSDNTSSLFPINDTVDMLSSPAGPYMMRPLVPDTLQHGGPDRSSCVSDDLSSGAGQATSSPFSALHGQALDTTKPLGRFLSTLNLAEIAVQRDMNGIAGSTSAYGNMMRFPPMAPWKSEFLATTQSTAFHDTNEPTHPHVQPTNDMTFVFPDPLPTAISLDPLPIATPTPPPESNANDAHKIAAFPDSALPRAPSVPLAMSDFNRNIPVIASGNGTPSIPLAAPNFDGNVPAIAGGNDAPLVPLAASHFNESTPAIASGNDTPSVPLAASDFNGSTPAMAGGVDTLSVPLAASDFNGDVPAMASGTGHSDDHAPPAPVLGTDVENDDDWEDLDIASDSESEDDNEIVDGDGGDGAQRSRPGRISAKAKEKLKAFLSYADAFKRELAAETGRSLDVVARWIGRPPLIMSRAENRWQVWQAWYAVHHPQIKATLDGSVEAEDSDTFARRTRQAYHQRLAGCKTWKEKKAVMQDCYDWWRAIRGEYVCSLIKKGKTGKLVTLAARQISAMSEHWHSQAGLHVIGIIMDTTRGDYIMTGGSPVWPRMKDNFSTNLHKYMLECRSLVSILEQNPDGTPAVTDEQLKGLIPMSTMDSPDGNLSLNIGPGTSEVKDDKRDGSDKELRHIMITLYNKHVRKPVKKFKWGTILELCVLNNLTIYNWSPKATMTIMKLLDKKTKVQKETVAFKFRKNGDAIADLVANYNSGNAALAIEKWSTGKYSIAFKPWRARVGIPILLAFVPKDMKNTGGLDIINTAYGLQIVLYRAGVTQAYLEAVAAEEAGLTCPGKGRKASAKKTKRTPESTTERTEPLEPAEAGPSSRPVPARNDGRSAKPSASSSKSARRGHVLGTIATTHHFDNPLLKGRMKMKNMPYVETSDDEHIGAPGTDIPGRVPPSGVATALPYYGHLPTVLGNHIDIQTQSDGDGRSNDTITSQQYLPRVEVETRVDRHGIRNDEDENEDEGEESSDEDEESSDEDENSTDEDSEDKSEDEEGDNGNIESEEDEGNGAESGAGNDIYIRPNAGGDVAGMPNLIPMPNGPDAGDFSDDQHYAAYGRADNVAQGYPDSWNFDMQYQHQEYPFAQTHAGPTATDSLQAIAEVSEASTEASASLECGSPMRLLDQNGDHGGDCVVPQYPPQVILQSMNNQNRSWPANDPPNPRCITHPLSTCGTPDYRRLSIAAFINRSQMIPNIPWSINLVRLEIMPPR</sequence>
<feature type="compositionally biased region" description="Basic and acidic residues" evidence="1">
    <location>
        <begin position="51"/>
        <end position="66"/>
    </location>
</feature>
<feature type="region of interest" description="Disordered" evidence="1">
    <location>
        <begin position="949"/>
        <end position="1016"/>
    </location>
</feature>
<feature type="compositionally biased region" description="Low complexity" evidence="1">
    <location>
        <begin position="87"/>
        <end position="107"/>
    </location>
</feature>
<organism evidence="2 3">
    <name type="scientific">Punctularia strigosozonata (strain HHB-11173)</name>
    <name type="common">White-rot fungus</name>
    <dbReference type="NCBI Taxonomy" id="741275"/>
    <lineage>
        <taxon>Eukaryota</taxon>
        <taxon>Fungi</taxon>
        <taxon>Dikarya</taxon>
        <taxon>Basidiomycota</taxon>
        <taxon>Agaricomycotina</taxon>
        <taxon>Agaricomycetes</taxon>
        <taxon>Corticiales</taxon>
        <taxon>Punctulariaceae</taxon>
        <taxon>Punctularia</taxon>
    </lineage>
</organism>
<dbReference type="HOGENOM" id="CLU_256283_0_0_1"/>
<reference evidence="3" key="1">
    <citation type="journal article" date="2012" name="Science">
        <title>The Paleozoic origin of enzymatic lignin decomposition reconstructed from 31 fungal genomes.</title>
        <authorList>
            <person name="Floudas D."/>
            <person name="Binder M."/>
            <person name="Riley R."/>
            <person name="Barry K."/>
            <person name="Blanchette R.A."/>
            <person name="Henrissat B."/>
            <person name="Martinez A.T."/>
            <person name="Otillar R."/>
            <person name="Spatafora J.W."/>
            <person name="Yadav J.S."/>
            <person name="Aerts A."/>
            <person name="Benoit I."/>
            <person name="Boyd A."/>
            <person name="Carlson A."/>
            <person name="Copeland A."/>
            <person name="Coutinho P.M."/>
            <person name="de Vries R.P."/>
            <person name="Ferreira P."/>
            <person name="Findley K."/>
            <person name="Foster B."/>
            <person name="Gaskell J."/>
            <person name="Glotzer D."/>
            <person name="Gorecki P."/>
            <person name="Heitman J."/>
            <person name="Hesse C."/>
            <person name="Hori C."/>
            <person name="Igarashi K."/>
            <person name="Jurgens J.A."/>
            <person name="Kallen N."/>
            <person name="Kersten P."/>
            <person name="Kohler A."/>
            <person name="Kuees U."/>
            <person name="Kumar T.K.A."/>
            <person name="Kuo A."/>
            <person name="LaButti K."/>
            <person name="Larrondo L.F."/>
            <person name="Lindquist E."/>
            <person name="Ling A."/>
            <person name="Lombard V."/>
            <person name="Lucas S."/>
            <person name="Lundell T."/>
            <person name="Martin R."/>
            <person name="McLaughlin D.J."/>
            <person name="Morgenstern I."/>
            <person name="Morin E."/>
            <person name="Murat C."/>
            <person name="Nagy L.G."/>
            <person name="Nolan M."/>
            <person name="Ohm R.A."/>
            <person name="Patyshakuliyeva A."/>
            <person name="Rokas A."/>
            <person name="Ruiz-Duenas F.J."/>
            <person name="Sabat G."/>
            <person name="Salamov A."/>
            <person name="Samejima M."/>
            <person name="Schmutz J."/>
            <person name="Slot J.C."/>
            <person name="St John F."/>
            <person name="Stenlid J."/>
            <person name="Sun H."/>
            <person name="Sun S."/>
            <person name="Syed K."/>
            <person name="Tsang A."/>
            <person name="Wiebenga A."/>
            <person name="Young D."/>
            <person name="Pisabarro A."/>
            <person name="Eastwood D.C."/>
            <person name="Martin F."/>
            <person name="Cullen D."/>
            <person name="Grigoriev I.V."/>
            <person name="Hibbett D.S."/>
        </authorList>
    </citation>
    <scope>NUCLEOTIDE SEQUENCE [LARGE SCALE GENOMIC DNA]</scope>
    <source>
        <strain evidence="3">HHB-11173 SS5</strain>
    </source>
</reference>
<gene>
    <name evidence="2" type="ORF">PUNSTDRAFT_139317</name>
</gene>
<feature type="compositionally biased region" description="Basic residues" evidence="1">
    <location>
        <begin position="34"/>
        <end position="50"/>
    </location>
</feature>
<feature type="compositionally biased region" description="Acidic residues" evidence="1">
    <location>
        <begin position="492"/>
        <end position="520"/>
    </location>
</feature>
<feature type="compositionally biased region" description="Low complexity" evidence="1">
    <location>
        <begin position="67"/>
        <end position="76"/>
    </location>
</feature>
<accession>R7S1Z1</accession>
<dbReference type="EMBL" id="JH687559">
    <property type="protein sequence ID" value="EIN03792.1"/>
    <property type="molecule type" value="Genomic_DNA"/>
</dbReference>
<feature type="compositionally biased region" description="Polar residues" evidence="1">
    <location>
        <begin position="213"/>
        <end position="231"/>
    </location>
</feature>
<feature type="region of interest" description="Disordered" evidence="1">
    <location>
        <begin position="1081"/>
        <end position="1213"/>
    </location>
</feature>
<feature type="compositionally biased region" description="Acidic residues" evidence="1">
    <location>
        <begin position="1119"/>
        <end position="1171"/>
    </location>
</feature>
<feature type="compositionally biased region" description="Basic residues" evidence="1">
    <location>
        <begin position="952"/>
        <end position="962"/>
    </location>
</feature>
<protein>
    <submittedName>
        <fullName evidence="2">Uncharacterized protein</fullName>
    </submittedName>
</protein>
<feature type="region of interest" description="Disordered" evidence="1">
    <location>
        <begin position="1"/>
        <end position="126"/>
    </location>
</feature>
<dbReference type="eggNOG" id="ENOG502RVFI">
    <property type="taxonomic scope" value="Eukaryota"/>
</dbReference>
<dbReference type="OMA" id="WENTSAP"/>
<feature type="region of interest" description="Disordered" evidence="1">
    <location>
        <begin position="201"/>
        <end position="231"/>
    </location>
</feature>
<dbReference type="KEGG" id="psq:PUNSTDRAFT_139317"/>
<evidence type="ECO:0000313" key="3">
    <source>
        <dbReference type="Proteomes" id="UP000054196"/>
    </source>
</evidence>
<dbReference type="Proteomes" id="UP000054196">
    <property type="component" value="Unassembled WGS sequence"/>
</dbReference>
<feature type="compositionally biased region" description="Polar residues" evidence="1">
    <location>
        <begin position="1081"/>
        <end position="1101"/>
    </location>
</feature>
<evidence type="ECO:0000313" key="2">
    <source>
        <dbReference type="EMBL" id="EIN03792.1"/>
    </source>
</evidence>
<dbReference type="GeneID" id="18880280"/>
<name>R7S1Z1_PUNST</name>